<gene>
    <name evidence="4" type="ORF">RQM59_13720</name>
</gene>
<proteinExistence type="inferred from homology"/>
<keyword evidence="2" id="KW-0812">Transmembrane</keyword>
<dbReference type="RefSeq" id="WP_349242692.1">
    <property type="nucleotide sequence ID" value="NZ_JAVTTO010000005.1"/>
</dbReference>
<feature type="transmembrane region" description="Helical" evidence="2">
    <location>
        <begin position="12"/>
        <end position="37"/>
    </location>
</feature>
<organism evidence="4 5">
    <name type="scientific">Asprobacillus argus</name>
    <dbReference type="NCBI Taxonomy" id="3076534"/>
    <lineage>
        <taxon>Bacteria</taxon>
        <taxon>Pseudomonadati</taxon>
        <taxon>Bacteroidota</taxon>
        <taxon>Flavobacteriia</taxon>
        <taxon>Flavobacteriales</taxon>
        <taxon>Flavobacteriaceae</taxon>
        <taxon>Asprobacillus</taxon>
    </lineage>
</organism>
<sequence>MSKNQKIIKRVLDFFLSLLLIFLLIIPILVLVIIAAIDTRSSGIFVQERIGIHSKPFNIFKLRTFTIKGGKASTVGTFLRKRKLDELPQLLNVLRGDMSFVGPRPDIKGYADKLKGEDRIILSVKPGITGPASLEYRNEENMLKDASLHIDQAFLWKKKVEINKRYIREYSLGKDIGYMLKTIFYGG</sequence>
<comment type="caution">
    <text evidence="4">The sequence shown here is derived from an EMBL/GenBank/DDBJ whole genome shotgun (WGS) entry which is preliminary data.</text>
</comment>
<dbReference type="PANTHER" id="PTHR30576:SF0">
    <property type="entry name" value="UNDECAPRENYL-PHOSPHATE N-ACETYLGALACTOSAMINYL 1-PHOSPHATE TRANSFERASE-RELATED"/>
    <property type="match status" value="1"/>
</dbReference>
<dbReference type="Pfam" id="PF02397">
    <property type="entry name" value="Bac_transf"/>
    <property type="match status" value="1"/>
</dbReference>
<keyword evidence="4" id="KW-0808">Transferase</keyword>
<evidence type="ECO:0000313" key="4">
    <source>
        <dbReference type="EMBL" id="MDT7833441.1"/>
    </source>
</evidence>
<dbReference type="EMBL" id="JAVTTO010000005">
    <property type="protein sequence ID" value="MDT7833441.1"/>
    <property type="molecule type" value="Genomic_DNA"/>
</dbReference>
<protein>
    <submittedName>
        <fullName evidence="4">Sugar transferase</fullName>
    </submittedName>
</protein>
<keyword evidence="2" id="KW-0472">Membrane</keyword>
<evidence type="ECO:0000259" key="3">
    <source>
        <dbReference type="Pfam" id="PF02397"/>
    </source>
</evidence>
<keyword evidence="2" id="KW-1133">Transmembrane helix</keyword>
<dbReference type="PANTHER" id="PTHR30576">
    <property type="entry name" value="COLANIC BIOSYNTHESIS UDP-GLUCOSE LIPID CARRIER TRANSFERASE"/>
    <property type="match status" value="1"/>
</dbReference>
<comment type="similarity">
    <text evidence="1">Belongs to the bacterial sugar transferase family.</text>
</comment>
<dbReference type="Proteomes" id="UP001257277">
    <property type="component" value="Unassembled WGS sequence"/>
</dbReference>
<evidence type="ECO:0000256" key="1">
    <source>
        <dbReference type="ARBA" id="ARBA00006464"/>
    </source>
</evidence>
<dbReference type="GO" id="GO:0016740">
    <property type="term" value="F:transferase activity"/>
    <property type="evidence" value="ECO:0007669"/>
    <property type="project" value="UniProtKB-KW"/>
</dbReference>
<evidence type="ECO:0000256" key="2">
    <source>
        <dbReference type="SAM" id="Phobius"/>
    </source>
</evidence>
<keyword evidence="5" id="KW-1185">Reference proteome</keyword>
<evidence type="ECO:0000313" key="5">
    <source>
        <dbReference type="Proteomes" id="UP001257277"/>
    </source>
</evidence>
<name>A0ABU3LIB2_9FLAO</name>
<dbReference type="InterPro" id="IPR003362">
    <property type="entry name" value="Bact_transf"/>
</dbReference>
<accession>A0ABU3LIB2</accession>
<reference evidence="4 5" key="1">
    <citation type="submission" date="2023-09" db="EMBL/GenBank/DDBJ databases">
        <title>Novel taxa isolated from Blanes Bay.</title>
        <authorList>
            <person name="Rey-Velasco X."/>
            <person name="Lucena T."/>
        </authorList>
    </citation>
    <scope>NUCLEOTIDE SEQUENCE [LARGE SCALE GENOMIC DNA]</scope>
    <source>
        <strain evidence="4 5">S356</strain>
    </source>
</reference>
<feature type="domain" description="Bacterial sugar transferase" evidence="3">
    <location>
        <begin position="9"/>
        <end position="184"/>
    </location>
</feature>